<reference evidence="1" key="1">
    <citation type="journal article" date="2023" name="G3 (Bethesda)">
        <title>A reference genome for the long-term kleptoplast-retaining sea slug Elysia crispata morphotype clarki.</title>
        <authorList>
            <person name="Eastman K.E."/>
            <person name="Pendleton A.L."/>
            <person name="Shaikh M.A."/>
            <person name="Suttiyut T."/>
            <person name="Ogas R."/>
            <person name="Tomko P."/>
            <person name="Gavelis G."/>
            <person name="Widhalm J.R."/>
            <person name="Wisecaver J.H."/>
        </authorList>
    </citation>
    <scope>NUCLEOTIDE SEQUENCE</scope>
    <source>
        <strain evidence="1">ECLA1</strain>
    </source>
</reference>
<dbReference type="AlphaFoldDB" id="A0AAE1BA47"/>
<protein>
    <submittedName>
        <fullName evidence="1">Uncharacterized protein</fullName>
    </submittedName>
</protein>
<gene>
    <name evidence="1" type="ORF">RRG08_034501</name>
</gene>
<dbReference type="Proteomes" id="UP001283361">
    <property type="component" value="Unassembled WGS sequence"/>
</dbReference>
<keyword evidence="2" id="KW-1185">Reference proteome</keyword>
<accession>A0AAE1BA47</accession>
<name>A0AAE1BA47_9GAST</name>
<organism evidence="1 2">
    <name type="scientific">Elysia crispata</name>
    <name type="common">lettuce slug</name>
    <dbReference type="NCBI Taxonomy" id="231223"/>
    <lineage>
        <taxon>Eukaryota</taxon>
        <taxon>Metazoa</taxon>
        <taxon>Spiralia</taxon>
        <taxon>Lophotrochozoa</taxon>
        <taxon>Mollusca</taxon>
        <taxon>Gastropoda</taxon>
        <taxon>Heterobranchia</taxon>
        <taxon>Euthyneura</taxon>
        <taxon>Panpulmonata</taxon>
        <taxon>Sacoglossa</taxon>
        <taxon>Placobranchoidea</taxon>
        <taxon>Plakobranchidae</taxon>
        <taxon>Elysia</taxon>
    </lineage>
</organism>
<dbReference type="EMBL" id="JAWDGP010000241">
    <property type="protein sequence ID" value="KAK3802355.1"/>
    <property type="molecule type" value="Genomic_DNA"/>
</dbReference>
<proteinExistence type="predicted"/>
<evidence type="ECO:0000313" key="2">
    <source>
        <dbReference type="Proteomes" id="UP001283361"/>
    </source>
</evidence>
<evidence type="ECO:0000313" key="1">
    <source>
        <dbReference type="EMBL" id="KAK3802355.1"/>
    </source>
</evidence>
<comment type="caution">
    <text evidence="1">The sequence shown here is derived from an EMBL/GenBank/DDBJ whole genome shotgun (WGS) entry which is preliminary data.</text>
</comment>
<sequence length="152" mass="17077">MVTAGGRLKDQAATTNYWLVRLHGCFRLDEIATPRRFSDRPEIVWMFENNGRVNSRLGCRFWKGDIIVQSFPVVVKFAVAKESKLRSQRVVYALPAKSPSLLTDYLGQDGDVMEGLGLVYDAPGASVNDVIASRWNVSVVRLLCLVEILEFL</sequence>